<dbReference type="NCBIfam" id="TIGR00815">
    <property type="entry name" value="sulP"/>
    <property type="match status" value="1"/>
</dbReference>
<dbReference type="CDD" id="cd07042">
    <property type="entry name" value="STAS_SulP_like_sulfate_transporter"/>
    <property type="match status" value="1"/>
</dbReference>
<evidence type="ECO:0000256" key="1">
    <source>
        <dbReference type="ARBA" id="ARBA00004141"/>
    </source>
</evidence>
<name>A0A642UCU7_DIURU</name>
<dbReference type="GO" id="GO:0008271">
    <property type="term" value="F:secondary active sulfate transmembrane transporter activity"/>
    <property type="evidence" value="ECO:0007669"/>
    <property type="project" value="InterPro"/>
</dbReference>
<dbReference type="InterPro" id="IPR001902">
    <property type="entry name" value="SLC26A/SulP_fam"/>
</dbReference>
<feature type="transmembrane region" description="Helical" evidence="6">
    <location>
        <begin position="341"/>
        <end position="359"/>
    </location>
</feature>
<dbReference type="PROSITE" id="PS50801">
    <property type="entry name" value="STAS"/>
    <property type="match status" value="1"/>
</dbReference>
<protein>
    <recommendedName>
        <fullName evidence="7">STAS domain-containing protein</fullName>
    </recommendedName>
</protein>
<evidence type="ECO:0000256" key="2">
    <source>
        <dbReference type="ARBA" id="ARBA00022692"/>
    </source>
</evidence>
<dbReference type="OMA" id="ISWGIVH"/>
<feature type="transmembrane region" description="Helical" evidence="6">
    <location>
        <begin position="561"/>
        <end position="583"/>
    </location>
</feature>
<dbReference type="Proteomes" id="UP000449547">
    <property type="component" value="Unassembled WGS sequence"/>
</dbReference>
<dbReference type="PANTHER" id="PTHR11814">
    <property type="entry name" value="SULFATE TRANSPORTER"/>
    <property type="match status" value="1"/>
</dbReference>
<feature type="transmembrane region" description="Helical" evidence="6">
    <location>
        <begin position="436"/>
        <end position="459"/>
    </location>
</feature>
<feature type="domain" description="STAS" evidence="7">
    <location>
        <begin position="719"/>
        <end position="874"/>
    </location>
</feature>
<feature type="compositionally biased region" description="Polar residues" evidence="5">
    <location>
        <begin position="9"/>
        <end position="26"/>
    </location>
</feature>
<dbReference type="GeneID" id="54784247"/>
<dbReference type="RefSeq" id="XP_034009652.1">
    <property type="nucleotide sequence ID" value="XM_034158595.1"/>
</dbReference>
<dbReference type="EMBL" id="SWFT01000162">
    <property type="protein sequence ID" value="KAA8896856.1"/>
    <property type="molecule type" value="Genomic_DNA"/>
</dbReference>
<evidence type="ECO:0000256" key="3">
    <source>
        <dbReference type="ARBA" id="ARBA00022989"/>
    </source>
</evidence>
<feature type="transmembrane region" description="Helical" evidence="6">
    <location>
        <begin position="509"/>
        <end position="529"/>
    </location>
</feature>
<feature type="transmembrane region" description="Helical" evidence="6">
    <location>
        <begin position="261"/>
        <end position="283"/>
    </location>
</feature>
<comment type="caution">
    <text evidence="8">The sequence shown here is derived from an EMBL/GenBank/DDBJ whole genome shotgun (WGS) entry which is preliminary data.</text>
</comment>
<dbReference type="VEuPathDB" id="FungiDB:DIURU_005596"/>
<keyword evidence="2 6" id="KW-0812">Transmembrane</keyword>
<dbReference type="GO" id="GO:0016020">
    <property type="term" value="C:membrane"/>
    <property type="evidence" value="ECO:0007669"/>
    <property type="project" value="UniProtKB-SubCell"/>
</dbReference>
<evidence type="ECO:0000256" key="4">
    <source>
        <dbReference type="ARBA" id="ARBA00023136"/>
    </source>
</evidence>
<dbReference type="PROSITE" id="PS01130">
    <property type="entry name" value="SLC26A"/>
    <property type="match status" value="1"/>
</dbReference>
<reference evidence="8 9" key="1">
    <citation type="submission" date="2019-07" db="EMBL/GenBank/DDBJ databases">
        <title>Genome assembly of two rare yeast pathogens: Diutina rugosa and Trichomonascus ciferrii.</title>
        <authorList>
            <person name="Mixao V."/>
            <person name="Saus E."/>
            <person name="Hansen A."/>
            <person name="Lass-Flor C."/>
            <person name="Gabaldon T."/>
        </authorList>
    </citation>
    <scope>NUCLEOTIDE SEQUENCE [LARGE SCALE GENOMIC DNA]</scope>
    <source>
        <strain evidence="8 9">CBS 613</strain>
    </source>
</reference>
<evidence type="ECO:0000256" key="5">
    <source>
        <dbReference type="SAM" id="MobiDB-lite"/>
    </source>
</evidence>
<dbReference type="InterPro" id="IPR036513">
    <property type="entry name" value="STAS_dom_sf"/>
</dbReference>
<evidence type="ECO:0000313" key="9">
    <source>
        <dbReference type="Proteomes" id="UP000449547"/>
    </source>
</evidence>
<accession>A0A642UCU7</accession>
<feature type="compositionally biased region" description="Basic residues" evidence="5">
    <location>
        <begin position="47"/>
        <end position="63"/>
    </location>
</feature>
<organism evidence="8 9">
    <name type="scientific">Diutina rugosa</name>
    <name type="common">Yeast</name>
    <name type="synonym">Candida rugosa</name>
    <dbReference type="NCBI Taxonomy" id="5481"/>
    <lineage>
        <taxon>Eukaryota</taxon>
        <taxon>Fungi</taxon>
        <taxon>Dikarya</taxon>
        <taxon>Ascomycota</taxon>
        <taxon>Saccharomycotina</taxon>
        <taxon>Pichiomycetes</taxon>
        <taxon>Debaryomycetaceae</taxon>
        <taxon>Diutina</taxon>
    </lineage>
</organism>
<keyword evidence="4 6" id="KW-0472">Membrane</keyword>
<comment type="subcellular location">
    <subcellularLocation>
        <location evidence="1">Membrane</location>
        <topology evidence="1">Multi-pass membrane protein</topology>
    </subcellularLocation>
</comment>
<dbReference type="InterPro" id="IPR018045">
    <property type="entry name" value="S04_transporter_CS"/>
</dbReference>
<evidence type="ECO:0000256" key="6">
    <source>
        <dbReference type="SAM" id="Phobius"/>
    </source>
</evidence>
<evidence type="ECO:0000259" key="7">
    <source>
        <dbReference type="PROSITE" id="PS50801"/>
    </source>
</evidence>
<keyword evidence="9" id="KW-1185">Reference proteome</keyword>
<dbReference type="Gene3D" id="3.30.750.24">
    <property type="entry name" value="STAS domain"/>
    <property type="match status" value="1"/>
</dbReference>
<sequence length="898" mass="99529">MSDHPATGHPSQHFQGDGEPQSSHAQADSPGSPHFQGVSHDSPNQSQHHHGHFGGHHDHHHRHSLEQHIEHLPEYLLETVKSTTQEGQSHVPELFEAHRVEDLVSENERLAQIRSHEYQQSHHYPGSVPVGEYDQPEVTVIDWTKETFADPWGKIKHYFISLFPIAQWILHYNFRWLTGDLIAGITVGVVLVPQSMSYAQLAGLEPQYGLYSSFVGVFIYSFFATSKDVSIGPVAVMSLQVSKVIANVQKRNGDKYSAPEIATFLSLICGGIAAGIGVLRLGFILEFISIPAVMGFMSGSAFSIIVGQVPGLMGYNSEVNTREASYKVVVNTLKKLPDTNVNAAFGLVPLFILYLWKWLTEKGQTRYPRLKWVFFYTQQLRNAVVIIVATCIAWGIVHPQKVAFKGPGKFKPKIQTIGNVPKGLQNVGVMTIPDGIIGSMAGEIPVSVVILLLEHIAIAKSFGRINDYKVSPDQEVIAIGVNNLIGTFFNAYPATGSFSRSALKAKCGVRTPLAGIFTGAVVLLALYAFTDAFYYIPKATLCAVIIHAVSDLMANYKVTLGFWNVSPVDCGIFLICVIITVFASIEDGVYFAVGASIVIFLFRVAFCKGQFLGRLQVAEVVNPTVDHIPITSAEDSSEANSEQSSSDIEIHQVLTGSNYQATDKLKVKEAFEETHTPPTYSARDLTSNHPQIKFHTRWVPISDQKMGINPNVFVQPPPPGVIVFRPGDSFVYPNSSRIVDMVSDEMKRTTRRGIQLSYKDAGSRPWNDPGPLVPFWKRGKKHQHEEKVDTRPLLRIVHFDFSNVAQVDVSSIQALVDLRKVCNRYADREVEFHFSGILSPWTRRALLNAGFGTYGEDLVSENTYINIASADDIEQYGGYYAALSTNTPFFHLDIPNYN</sequence>
<dbReference type="InterPro" id="IPR011547">
    <property type="entry name" value="SLC26A/SulP_dom"/>
</dbReference>
<dbReference type="Pfam" id="PF00916">
    <property type="entry name" value="Sulfate_transp"/>
    <property type="match status" value="1"/>
</dbReference>
<feature type="transmembrane region" description="Helical" evidence="6">
    <location>
        <begin position="380"/>
        <end position="397"/>
    </location>
</feature>
<feature type="transmembrane region" description="Helical" evidence="6">
    <location>
        <begin position="589"/>
        <end position="606"/>
    </location>
</feature>
<feature type="region of interest" description="Disordered" evidence="5">
    <location>
        <begin position="1"/>
        <end position="66"/>
    </location>
</feature>
<dbReference type="InterPro" id="IPR002645">
    <property type="entry name" value="STAS_dom"/>
</dbReference>
<dbReference type="OrthoDB" id="288203at2759"/>
<proteinExistence type="predicted"/>
<evidence type="ECO:0000313" key="8">
    <source>
        <dbReference type="EMBL" id="KAA8896856.1"/>
    </source>
</evidence>
<keyword evidence="3 6" id="KW-1133">Transmembrane helix</keyword>
<feature type="transmembrane region" description="Helical" evidence="6">
    <location>
        <begin position="290"/>
        <end position="309"/>
    </location>
</feature>
<gene>
    <name evidence="8" type="ORF">DIURU_005596</name>
</gene>
<dbReference type="AlphaFoldDB" id="A0A642UCU7"/>